<accession>A0A938YG35</accession>
<evidence type="ECO:0000313" key="3">
    <source>
        <dbReference type="Proteomes" id="UP000663792"/>
    </source>
</evidence>
<feature type="region of interest" description="Disordered" evidence="1">
    <location>
        <begin position="1"/>
        <end position="45"/>
    </location>
</feature>
<proteinExistence type="predicted"/>
<dbReference type="RefSeq" id="WP_205260141.1">
    <property type="nucleotide sequence ID" value="NZ_JAERWK010000010.1"/>
</dbReference>
<keyword evidence="3" id="KW-1185">Reference proteome</keyword>
<protein>
    <submittedName>
        <fullName evidence="2">DUF2252 domain-containing protein</fullName>
    </submittedName>
</protein>
<dbReference type="EMBL" id="JAERWK010000010">
    <property type="protein sequence ID" value="MBM9467180.1"/>
    <property type="molecule type" value="Genomic_DNA"/>
</dbReference>
<gene>
    <name evidence="2" type="ORF">JL106_07790</name>
</gene>
<dbReference type="AlphaFoldDB" id="A0A938YG35"/>
<dbReference type="Pfam" id="PF10009">
    <property type="entry name" value="DUF2252"/>
    <property type="match status" value="1"/>
</dbReference>
<dbReference type="PANTHER" id="PTHR39441">
    <property type="entry name" value="DUF2252 DOMAIN-CONTAINING PROTEIN"/>
    <property type="match status" value="1"/>
</dbReference>
<comment type="caution">
    <text evidence="2">The sequence shown here is derived from an EMBL/GenBank/DDBJ whole genome shotgun (WGS) entry which is preliminary data.</text>
</comment>
<dbReference type="InterPro" id="IPR018721">
    <property type="entry name" value="DUF2252"/>
</dbReference>
<evidence type="ECO:0000256" key="1">
    <source>
        <dbReference type="SAM" id="MobiDB-lite"/>
    </source>
</evidence>
<dbReference type="PANTHER" id="PTHR39441:SF1">
    <property type="entry name" value="DUF2252 DOMAIN-CONTAINING PROTEIN"/>
    <property type="match status" value="1"/>
</dbReference>
<sequence>MTASVPDAGAQPDLPADTADGSPDRNGNPGPAAHDGGPEQDARQLHSVLANVDARAYGSLRRRPVDRQERYELGRRLRHTVPRSSLADWRPPTDRPDPVALVEESHQGRLDWLVPVRVGRMVASPYGFLRGSAVVMAEDVARLPATGITPVVSGDAHLGNFGFYGSAEGDLVMDLNDFDEAHPGGWEWDLRRLVASIWVAGRQNSASEDQCRAATMSCVAGYRDEVAYLADQPLLSRSYQRLTAEAAGHRANERSLRDEIARAARRARSRTSDRALPRFTTRHRGRRRIVAEPPLITPLPTGEYDAVAQALDDYLDTLAPHWRRALAGYTLVDIAHKVVGVGSVGLRAYVALLEGSSPDDVVFLQLKQARRSVLAPYVHGTSAWHRHQGQRVVEYQQALQTVSDPLLGWTTVRGTSGAGQDGAHTQYYVRQFRNMKGTVALDAIDPGALYDYAAIVGRLLAKGHARTSGASMISGYLGDSDKVDRALSKFARAYADQTEVDHAAMVTAVRQGRLPIERGV</sequence>
<name>A0A938YG35_9ACTN</name>
<reference evidence="2" key="1">
    <citation type="submission" date="2021-01" db="EMBL/GenBank/DDBJ databases">
        <title>YIM 132084 draft genome.</title>
        <authorList>
            <person name="An D."/>
        </authorList>
    </citation>
    <scope>NUCLEOTIDE SEQUENCE</scope>
    <source>
        <strain evidence="2">YIM 132084</strain>
    </source>
</reference>
<dbReference type="Proteomes" id="UP000663792">
    <property type="component" value="Unassembled WGS sequence"/>
</dbReference>
<organism evidence="2 3">
    <name type="scientific">Nakamurella leprariae</name>
    <dbReference type="NCBI Taxonomy" id="2803911"/>
    <lineage>
        <taxon>Bacteria</taxon>
        <taxon>Bacillati</taxon>
        <taxon>Actinomycetota</taxon>
        <taxon>Actinomycetes</taxon>
        <taxon>Nakamurellales</taxon>
        <taxon>Nakamurellaceae</taxon>
        <taxon>Nakamurella</taxon>
    </lineage>
</organism>
<evidence type="ECO:0000313" key="2">
    <source>
        <dbReference type="EMBL" id="MBM9467180.1"/>
    </source>
</evidence>